<dbReference type="AlphaFoldDB" id="A0A4S3KS88"/>
<dbReference type="RefSeq" id="WP_081127360.1">
    <property type="nucleotide sequence ID" value="NZ_LDOS01000002.1"/>
</dbReference>
<proteinExistence type="predicted"/>
<evidence type="ECO:0000259" key="1">
    <source>
        <dbReference type="Pfam" id="PF12728"/>
    </source>
</evidence>
<evidence type="ECO:0000313" key="2">
    <source>
        <dbReference type="EMBL" id="THD11044.1"/>
    </source>
</evidence>
<dbReference type="GO" id="GO:0003677">
    <property type="term" value="F:DNA binding"/>
    <property type="evidence" value="ECO:0007669"/>
    <property type="project" value="UniProtKB-KW"/>
</dbReference>
<reference evidence="2 3" key="1">
    <citation type="submission" date="2017-02" db="EMBL/GenBank/DDBJ databases">
        <title>Whole genome sequencing of Metallibacterium scheffleri DSM 24874 (T).</title>
        <authorList>
            <person name="Kumar S."/>
            <person name="Patil P."/>
            <person name="Patil P.B."/>
        </authorList>
    </citation>
    <scope>NUCLEOTIDE SEQUENCE [LARGE SCALE GENOMIC DNA]</scope>
    <source>
        <strain evidence="2 3">DSM 24874</strain>
    </source>
</reference>
<accession>A0A4S3KS88</accession>
<dbReference type="EMBL" id="MWQO01000017">
    <property type="protein sequence ID" value="THD11044.1"/>
    <property type="molecule type" value="Genomic_DNA"/>
</dbReference>
<gene>
    <name evidence="2" type="ORF">B1806_05810</name>
</gene>
<name>A0A4S3KS88_9GAMM</name>
<feature type="domain" description="Helix-turn-helix" evidence="1">
    <location>
        <begin position="85"/>
        <end position="130"/>
    </location>
</feature>
<dbReference type="STRING" id="993689.GCA_002077135_02066"/>
<keyword evidence="3" id="KW-1185">Reference proteome</keyword>
<sequence>MNAIALKSFDPIIPTEKESVQAQQSSRVLARYLKAHGTEPVELAEPGHPDQRITLPAAALRLLVDILTQMAQGNAVTLIPVHAELTTQEAADLLNVSRPYLVQLLEAGKIPHRKVGTRRRVLFRDLMRYKSVEDEARLKALDALAEQGQKLDMGY</sequence>
<dbReference type="Pfam" id="PF12728">
    <property type="entry name" value="HTH_17"/>
    <property type="match status" value="1"/>
</dbReference>
<dbReference type="Proteomes" id="UP000307749">
    <property type="component" value="Unassembled WGS sequence"/>
</dbReference>
<dbReference type="InterPro" id="IPR041657">
    <property type="entry name" value="HTH_17"/>
</dbReference>
<comment type="caution">
    <text evidence="2">The sequence shown here is derived from an EMBL/GenBank/DDBJ whole genome shotgun (WGS) entry which is preliminary data.</text>
</comment>
<dbReference type="InterPro" id="IPR010093">
    <property type="entry name" value="SinI_DNA-bd"/>
</dbReference>
<evidence type="ECO:0000313" key="3">
    <source>
        <dbReference type="Proteomes" id="UP000307749"/>
    </source>
</evidence>
<keyword evidence="2" id="KW-0238">DNA-binding</keyword>
<dbReference type="NCBIfam" id="TIGR01764">
    <property type="entry name" value="excise"/>
    <property type="match status" value="1"/>
</dbReference>
<protein>
    <submittedName>
        <fullName evidence="2">DNA-binding protein</fullName>
    </submittedName>
</protein>
<dbReference type="OrthoDB" id="26212at2"/>
<organism evidence="2 3">
    <name type="scientific">Metallibacterium scheffleri</name>
    <dbReference type="NCBI Taxonomy" id="993689"/>
    <lineage>
        <taxon>Bacteria</taxon>
        <taxon>Pseudomonadati</taxon>
        <taxon>Pseudomonadota</taxon>
        <taxon>Gammaproteobacteria</taxon>
        <taxon>Lysobacterales</taxon>
        <taxon>Rhodanobacteraceae</taxon>
        <taxon>Metallibacterium</taxon>
    </lineage>
</organism>